<evidence type="ECO:0000256" key="2">
    <source>
        <dbReference type="PROSITE-ProRule" id="PRU00703"/>
    </source>
</evidence>
<dbReference type="PANTHER" id="PTHR43080:SF2">
    <property type="entry name" value="CBS DOMAIN-CONTAINING PROTEIN"/>
    <property type="match status" value="1"/>
</dbReference>
<evidence type="ECO:0000313" key="4">
    <source>
        <dbReference type="EMBL" id="MBK9718492.1"/>
    </source>
</evidence>
<feature type="domain" description="CBS" evidence="3">
    <location>
        <begin position="11"/>
        <end position="66"/>
    </location>
</feature>
<protein>
    <submittedName>
        <fullName evidence="4">CBS domain-containing protein</fullName>
    </submittedName>
</protein>
<dbReference type="PANTHER" id="PTHR43080">
    <property type="entry name" value="CBS DOMAIN-CONTAINING PROTEIN CBSX3, MITOCHONDRIAL"/>
    <property type="match status" value="1"/>
</dbReference>
<reference evidence="4 5" key="1">
    <citation type="submission" date="2020-10" db="EMBL/GenBank/DDBJ databases">
        <title>Connecting structure to function with the recovery of over 1000 high-quality activated sludge metagenome-assembled genomes encoding full-length rRNA genes using long-read sequencing.</title>
        <authorList>
            <person name="Singleton C.M."/>
            <person name="Petriglieri F."/>
            <person name="Kristensen J.M."/>
            <person name="Kirkegaard R.H."/>
            <person name="Michaelsen T.Y."/>
            <person name="Andersen M.H."/>
            <person name="Karst S.M."/>
            <person name="Dueholm M.S."/>
            <person name="Nielsen P.H."/>
            <person name="Albertsen M."/>
        </authorList>
    </citation>
    <scope>NUCLEOTIDE SEQUENCE [LARGE SCALE GENOMIC DNA]</scope>
    <source>
        <strain evidence="4">Ribe_18-Q3-R11-54_BAT3C.373</strain>
    </source>
</reference>
<dbReference type="SUPFAM" id="SSF54631">
    <property type="entry name" value="CBS-domain pair"/>
    <property type="match status" value="1"/>
</dbReference>
<comment type="caution">
    <text evidence="4">The sequence shown here is derived from an EMBL/GenBank/DDBJ whole genome shotgun (WGS) entry which is preliminary data.</text>
</comment>
<sequence length="135" mass="15410">MNVKEPISTIMTKNLVTLTPEDSLMEVKNIFQNNAIHHIPVVHFRDLVGLVSKSDFLLYANSLSDSSNIEIQVDQKLEFTKVKQIMVTRLGKLEPDDRIEVAIDVFLKNYFHCLPVVKDGELMGLVTPFDILRQL</sequence>
<organism evidence="4 5">
    <name type="scientific">Candidatus Defluviibacterium haderslevense</name>
    <dbReference type="NCBI Taxonomy" id="2981993"/>
    <lineage>
        <taxon>Bacteria</taxon>
        <taxon>Pseudomonadati</taxon>
        <taxon>Bacteroidota</taxon>
        <taxon>Saprospiria</taxon>
        <taxon>Saprospirales</taxon>
        <taxon>Saprospiraceae</taxon>
        <taxon>Candidatus Defluviibacterium</taxon>
    </lineage>
</organism>
<dbReference type="InterPro" id="IPR046342">
    <property type="entry name" value="CBS_dom_sf"/>
</dbReference>
<dbReference type="InterPro" id="IPR051257">
    <property type="entry name" value="Diverse_CBS-Domain"/>
</dbReference>
<dbReference type="AlphaFoldDB" id="A0A9D7SBA3"/>
<dbReference type="PROSITE" id="PS51371">
    <property type="entry name" value="CBS"/>
    <property type="match status" value="2"/>
</dbReference>
<dbReference type="Gene3D" id="3.10.580.10">
    <property type="entry name" value="CBS-domain"/>
    <property type="match status" value="1"/>
</dbReference>
<proteinExistence type="predicted"/>
<keyword evidence="1 2" id="KW-0129">CBS domain</keyword>
<dbReference type="Pfam" id="PF00571">
    <property type="entry name" value="CBS"/>
    <property type="match status" value="2"/>
</dbReference>
<evidence type="ECO:0000259" key="3">
    <source>
        <dbReference type="PROSITE" id="PS51371"/>
    </source>
</evidence>
<dbReference type="Proteomes" id="UP000808349">
    <property type="component" value="Unassembled WGS sequence"/>
</dbReference>
<evidence type="ECO:0000313" key="5">
    <source>
        <dbReference type="Proteomes" id="UP000808349"/>
    </source>
</evidence>
<gene>
    <name evidence="4" type="ORF">IPO85_13465</name>
</gene>
<dbReference type="InterPro" id="IPR000644">
    <property type="entry name" value="CBS_dom"/>
</dbReference>
<evidence type="ECO:0000256" key="1">
    <source>
        <dbReference type="ARBA" id="ARBA00023122"/>
    </source>
</evidence>
<dbReference type="EMBL" id="JADKFW010000010">
    <property type="protein sequence ID" value="MBK9718492.1"/>
    <property type="molecule type" value="Genomic_DNA"/>
</dbReference>
<dbReference type="SMART" id="SM00116">
    <property type="entry name" value="CBS"/>
    <property type="match status" value="2"/>
</dbReference>
<accession>A0A9D7SBA3</accession>
<feature type="domain" description="CBS" evidence="3">
    <location>
        <begin position="86"/>
        <end position="135"/>
    </location>
</feature>
<name>A0A9D7SBA3_9BACT</name>